<evidence type="ECO:0000313" key="2">
    <source>
        <dbReference type="EMBL" id="QEE18005.1"/>
    </source>
</evidence>
<dbReference type="SUPFAM" id="SSF47598">
    <property type="entry name" value="Ribbon-helix-helix"/>
    <property type="match status" value="1"/>
</dbReference>
<gene>
    <name evidence="2" type="ORF">DSAG12_03843</name>
</gene>
<evidence type="ECO:0000259" key="1">
    <source>
        <dbReference type="Pfam" id="PF01402"/>
    </source>
</evidence>
<proteinExistence type="predicted"/>
<dbReference type="RefSeq" id="WP_147664883.1">
    <property type="nucleotide sequence ID" value="NZ_CP042905.2"/>
</dbReference>
<dbReference type="GeneID" id="41331810"/>
<dbReference type="InterPro" id="IPR010985">
    <property type="entry name" value="Ribbon_hlx_hlx"/>
</dbReference>
<dbReference type="AlphaFoldDB" id="A0A5B9DG27"/>
<name>A0A5B9DG27_9ARCH</name>
<dbReference type="InterPro" id="IPR002145">
    <property type="entry name" value="CopG"/>
</dbReference>
<dbReference type="CDD" id="cd22231">
    <property type="entry name" value="RHH_NikR_HicB-like"/>
    <property type="match status" value="1"/>
</dbReference>
<dbReference type="KEGG" id="psyt:DSAG12_03843"/>
<dbReference type="OrthoDB" id="9459at2157"/>
<organism evidence="2 3">
    <name type="scientific">Promethearchaeum syntrophicum</name>
    <dbReference type="NCBI Taxonomy" id="2594042"/>
    <lineage>
        <taxon>Archaea</taxon>
        <taxon>Promethearchaeati</taxon>
        <taxon>Promethearchaeota</taxon>
        <taxon>Promethearchaeia</taxon>
        <taxon>Promethearchaeales</taxon>
        <taxon>Promethearchaeaceae</taxon>
        <taxon>Promethearchaeum</taxon>
    </lineage>
</organism>
<dbReference type="EMBL" id="CP042905">
    <property type="protein sequence ID" value="QEE18005.1"/>
    <property type="molecule type" value="Genomic_DNA"/>
</dbReference>
<dbReference type="GO" id="GO:0006355">
    <property type="term" value="P:regulation of DNA-templated transcription"/>
    <property type="evidence" value="ECO:0007669"/>
    <property type="project" value="InterPro"/>
</dbReference>
<dbReference type="InterPro" id="IPR013321">
    <property type="entry name" value="Arc_rbn_hlx_hlx"/>
</dbReference>
<reference evidence="2 3" key="2">
    <citation type="journal article" date="2024" name="Int. J. Syst. Evol. Microbiol.">
        <title>Promethearchaeum syntrophicum gen. nov., sp. nov., an anaerobic, obligately syntrophic archaeon, the first isolate of the lineage 'Asgard' archaea, and proposal of the new archaeal phylum Promethearchaeota phyl. nov. and kingdom Promethearchaeati regn. nov.</title>
        <authorList>
            <person name="Imachi H."/>
            <person name="Nobu M.K."/>
            <person name="Kato S."/>
            <person name="Takaki Y."/>
            <person name="Miyazaki M."/>
            <person name="Miyata M."/>
            <person name="Ogawara M."/>
            <person name="Saito Y."/>
            <person name="Sakai S."/>
            <person name="Tahara Y.O."/>
            <person name="Takano Y."/>
            <person name="Tasumi E."/>
            <person name="Uematsu K."/>
            <person name="Yoshimura T."/>
            <person name="Itoh T."/>
            <person name="Ohkuma M."/>
            <person name="Takai K."/>
        </authorList>
    </citation>
    <scope>NUCLEOTIDE SEQUENCE [LARGE SCALE GENOMIC DNA]</scope>
    <source>
        <strain evidence="2 3">MK-D1</strain>
    </source>
</reference>
<dbReference type="Proteomes" id="UP000321408">
    <property type="component" value="Chromosome"/>
</dbReference>
<dbReference type="Gene3D" id="1.10.1220.10">
    <property type="entry name" value="Met repressor-like"/>
    <property type="match status" value="1"/>
</dbReference>
<dbReference type="Pfam" id="PF01402">
    <property type="entry name" value="RHH_1"/>
    <property type="match status" value="1"/>
</dbReference>
<reference evidence="2 3" key="1">
    <citation type="journal article" date="2020" name="Nature">
        <title>Isolation of an archaeon at the prokaryote-eukaryote interface.</title>
        <authorList>
            <person name="Imachi H."/>
            <person name="Nobu M.K."/>
            <person name="Nakahara N."/>
            <person name="Morono Y."/>
            <person name="Ogawara M."/>
            <person name="Takaki Y."/>
            <person name="Takano Y."/>
            <person name="Uematsu K."/>
            <person name="Ikuta T."/>
            <person name="Ito M."/>
            <person name="Matsui Y."/>
            <person name="Miyazaki M."/>
            <person name="Murata K."/>
            <person name="Saito Y."/>
            <person name="Sakai S."/>
            <person name="Song C."/>
            <person name="Tasumi E."/>
            <person name="Yamanaka Y."/>
            <person name="Yamaguchi T."/>
            <person name="Kamagata Y."/>
            <person name="Tamaki H."/>
            <person name="Takai K."/>
        </authorList>
    </citation>
    <scope>NUCLEOTIDE SEQUENCE [LARGE SCALE GENOMIC DNA]</scope>
    <source>
        <strain evidence="2 3">MK-D1</strain>
    </source>
</reference>
<keyword evidence="3" id="KW-1185">Reference proteome</keyword>
<feature type="domain" description="Ribbon-helix-helix protein CopG" evidence="1">
    <location>
        <begin position="3"/>
        <end position="33"/>
    </location>
</feature>
<evidence type="ECO:0000313" key="3">
    <source>
        <dbReference type="Proteomes" id="UP000321408"/>
    </source>
</evidence>
<protein>
    <submittedName>
        <fullName evidence="2">Ribbon-helix-helix domain-containing protein</fullName>
    </submittedName>
</protein>
<sequence length="78" mass="9082">MTNISVSVDDELVEWLDQLIKKGYIKNRSEAIRGGIYSFILNKLGFKSKVDLRNYLKTQQKKDFQTGTQAIRSVREEE</sequence>
<accession>A0A5B9DG27</accession>